<dbReference type="SMART" id="SM00382">
    <property type="entry name" value="AAA"/>
    <property type="match status" value="1"/>
</dbReference>
<keyword evidence="1" id="KW-0547">Nucleotide-binding</keyword>
<protein>
    <submittedName>
        <fullName evidence="6">AAA family ATPase</fullName>
    </submittedName>
</protein>
<evidence type="ECO:0000259" key="5">
    <source>
        <dbReference type="PROSITE" id="PS50045"/>
    </source>
</evidence>
<name>A0A3N5XWV1_9ALTE</name>
<keyword evidence="3" id="KW-0805">Transcription regulation</keyword>
<keyword evidence="7" id="KW-1185">Reference proteome</keyword>
<dbReference type="GO" id="GO:0000156">
    <property type="term" value="F:phosphorelay response regulator activity"/>
    <property type="evidence" value="ECO:0007669"/>
    <property type="project" value="InterPro"/>
</dbReference>
<dbReference type="SUPFAM" id="SSF159800">
    <property type="entry name" value="PrpR receptor domain-like"/>
    <property type="match status" value="1"/>
</dbReference>
<accession>A0A3N5XWV1</accession>
<dbReference type="PROSITE" id="PS50045">
    <property type="entry name" value="SIGMA54_INTERACT_4"/>
    <property type="match status" value="1"/>
</dbReference>
<dbReference type="Gene3D" id="3.40.50.300">
    <property type="entry name" value="P-loop containing nucleotide triphosphate hydrolases"/>
    <property type="match status" value="1"/>
</dbReference>
<evidence type="ECO:0000256" key="2">
    <source>
        <dbReference type="ARBA" id="ARBA00022840"/>
    </source>
</evidence>
<dbReference type="Gene3D" id="1.10.10.60">
    <property type="entry name" value="Homeodomain-like"/>
    <property type="match status" value="1"/>
</dbReference>
<dbReference type="Pfam" id="PF02954">
    <property type="entry name" value="HTH_8"/>
    <property type="match status" value="1"/>
</dbReference>
<reference evidence="6 7" key="1">
    <citation type="submission" date="2018-11" db="EMBL/GenBank/DDBJ databases">
        <authorList>
            <person name="Ye M.-Q."/>
            <person name="Du Z.-J."/>
        </authorList>
    </citation>
    <scope>NUCLEOTIDE SEQUENCE [LARGE SCALE GENOMIC DNA]</scope>
    <source>
        <strain evidence="6 7">U0105</strain>
    </source>
</reference>
<comment type="caution">
    <text evidence="6">The sequence shown here is derived from an EMBL/GenBank/DDBJ whole genome shotgun (WGS) entry which is preliminary data.</text>
</comment>
<feature type="domain" description="Sigma-54 factor interaction" evidence="5">
    <location>
        <begin position="323"/>
        <end position="555"/>
    </location>
</feature>
<dbReference type="Gene3D" id="3.40.50.10660">
    <property type="entry name" value="PrpR receptor domain-like"/>
    <property type="match status" value="1"/>
</dbReference>
<dbReference type="RefSeq" id="WP_124028934.1">
    <property type="nucleotide sequence ID" value="NZ_JBHRSN010000014.1"/>
</dbReference>
<dbReference type="InterPro" id="IPR058031">
    <property type="entry name" value="AAA_lid_NorR"/>
</dbReference>
<dbReference type="EMBL" id="RPOK01000005">
    <property type="protein sequence ID" value="RPJ65387.1"/>
    <property type="molecule type" value="Genomic_DNA"/>
</dbReference>
<dbReference type="Pfam" id="PF00158">
    <property type="entry name" value="Sigma54_activat"/>
    <property type="match status" value="1"/>
</dbReference>
<evidence type="ECO:0000313" key="6">
    <source>
        <dbReference type="EMBL" id="RPJ65387.1"/>
    </source>
</evidence>
<dbReference type="PRINTS" id="PR01590">
    <property type="entry name" value="HTHFIS"/>
</dbReference>
<dbReference type="InterPro" id="IPR003593">
    <property type="entry name" value="AAA+_ATPase"/>
</dbReference>
<dbReference type="AlphaFoldDB" id="A0A3N5XWV1"/>
<dbReference type="GO" id="GO:0005524">
    <property type="term" value="F:ATP binding"/>
    <property type="evidence" value="ECO:0007669"/>
    <property type="project" value="UniProtKB-KW"/>
</dbReference>
<evidence type="ECO:0000256" key="4">
    <source>
        <dbReference type="ARBA" id="ARBA00023163"/>
    </source>
</evidence>
<gene>
    <name evidence="6" type="ORF">DRW07_15915</name>
</gene>
<organism evidence="6 7">
    <name type="scientific">Alteromonas sediminis</name>
    <dbReference type="NCBI Taxonomy" id="2259342"/>
    <lineage>
        <taxon>Bacteria</taxon>
        <taxon>Pseudomonadati</taxon>
        <taxon>Pseudomonadota</taxon>
        <taxon>Gammaproteobacteria</taxon>
        <taxon>Alteromonadales</taxon>
        <taxon>Alteromonadaceae</taxon>
        <taxon>Alteromonas/Salinimonas group</taxon>
        <taxon>Alteromonas</taxon>
    </lineage>
</organism>
<evidence type="ECO:0000256" key="1">
    <source>
        <dbReference type="ARBA" id="ARBA00022741"/>
    </source>
</evidence>
<dbReference type="Proteomes" id="UP000275281">
    <property type="component" value="Unassembled WGS sequence"/>
</dbReference>
<dbReference type="Pfam" id="PF25601">
    <property type="entry name" value="AAA_lid_14"/>
    <property type="match status" value="1"/>
</dbReference>
<dbReference type="InterPro" id="IPR010524">
    <property type="entry name" value="Sig_transdc_resp-reg_PrpR_N"/>
</dbReference>
<dbReference type="Pfam" id="PF06506">
    <property type="entry name" value="PrpR_N"/>
    <property type="match status" value="1"/>
</dbReference>
<dbReference type="InterPro" id="IPR009057">
    <property type="entry name" value="Homeodomain-like_sf"/>
</dbReference>
<dbReference type="PANTHER" id="PTHR32071">
    <property type="entry name" value="TRANSCRIPTIONAL REGULATORY PROTEIN"/>
    <property type="match status" value="1"/>
</dbReference>
<dbReference type="SUPFAM" id="SSF46689">
    <property type="entry name" value="Homeodomain-like"/>
    <property type="match status" value="1"/>
</dbReference>
<proteinExistence type="predicted"/>
<evidence type="ECO:0000256" key="3">
    <source>
        <dbReference type="ARBA" id="ARBA00023015"/>
    </source>
</evidence>
<dbReference type="Gene3D" id="1.10.8.60">
    <property type="match status" value="1"/>
</dbReference>
<dbReference type="CDD" id="cd00009">
    <property type="entry name" value="AAA"/>
    <property type="match status" value="1"/>
</dbReference>
<dbReference type="InterPro" id="IPR002197">
    <property type="entry name" value="HTH_Fis"/>
</dbReference>
<dbReference type="InterPro" id="IPR027417">
    <property type="entry name" value="P-loop_NTPase"/>
</dbReference>
<dbReference type="OrthoDB" id="9804019at2"/>
<dbReference type="FunFam" id="3.40.50.300:FF:000006">
    <property type="entry name" value="DNA-binding transcriptional regulator NtrC"/>
    <property type="match status" value="1"/>
</dbReference>
<dbReference type="PROSITE" id="PS00675">
    <property type="entry name" value="SIGMA54_INTERACT_1"/>
    <property type="match status" value="1"/>
</dbReference>
<dbReference type="PROSITE" id="PS00688">
    <property type="entry name" value="SIGMA54_INTERACT_3"/>
    <property type="match status" value="1"/>
</dbReference>
<sequence length="634" mass="70685">MNVHSSEVSMDLLSQSEHTRPLIRVLIFGHKDFSQLMSRAIRYYTNQAQFHLHDAIVGSASEVKPLIDKYAPHVIVSAGANAAYLRSVLSLPVVSLEISDDDWADALERAAKVAQKVDTISFDHKSRILPLLAKELGVDVEQHVYHTSDQAREKFHIIRRQQPEAIIGASLVCGLANQFDLPSFLVYSEASCRRTLEQAIEEGLQNAKQGEANALTHWLLNKSKTPIILSDSQGASCTLNKAAKQALGIQSPLSLSLQDIIGLAPQHCIDGDGECQFGGKEWWFHCDQVDLLGSKHFVVQFHAKQVASKTSPIITDQQKEANLVYSSPSMHEVIAQIDAFSASPGNVLVYGESGTGKEVVARRIHQHGPYAKGQFVAVNCGAIPADLFEGELFGYHEGAYTGSKRGGRKGLIESARDGVLFLDEISELHPLQQTKLLRFIQERRYRPLGANAEIDIELKLVAASNRPLEDLVASGEFRSDLFYRLNVFKINVPALRYRPDDIESIAITKLTSLCQSYDVQSNPEDAFETLHPFLLDYPWPGNIRELENILERVVAWLKTTSNPQRLSEVLRHIVPEFTQITPAHDSTGTIQTQESQLIIQAMQQLNGDRRKVAAHLGISPTTLWRRLKKLNYKD</sequence>
<dbReference type="InterPro" id="IPR025662">
    <property type="entry name" value="Sigma_54_int_dom_ATP-bd_1"/>
</dbReference>
<dbReference type="SUPFAM" id="SSF52540">
    <property type="entry name" value="P-loop containing nucleoside triphosphate hydrolases"/>
    <property type="match status" value="1"/>
</dbReference>
<dbReference type="InterPro" id="IPR002078">
    <property type="entry name" value="Sigma_54_int"/>
</dbReference>
<keyword evidence="2" id="KW-0067">ATP-binding</keyword>
<dbReference type="InterPro" id="IPR025944">
    <property type="entry name" value="Sigma_54_int_dom_CS"/>
</dbReference>
<dbReference type="GO" id="GO:0006355">
    <property type="term" value="P:regulation of DNA-templated transcription"/>
    <property type="evidence" value="ECO:0007669"/>
    <property type="project" value="InterPro"/>
</dbReference>
<keyword evidence="4" id="KW-0804">Transcription</keyword>
<dbReference type="GO" id="GO:0043565">
    <property type="term" value="F:sequence-specific DNA binding"/>
    <property type="evidence" value="ECO:0007669"/>
    <property type="project" value="InterPro"/>
</dbReference>
<evidence type="ECO:0000313" key="7">
    <source>
        <dbReference type="Proteomes" id="UP000275281"/>
    </source>
</evidence>